<evidence type="ECO:0000313" key="7">
    <source>
        <dbReference type="Proteomes" id="UP001314263"/>
    </source>
</evidence>
<dbReference type="GO" id="GO:0003924">
    <property type="term" value="F:GTPase activity"/>
    <property type="evidence" value="ECO:0007669"/>
    <property type="project" value="InterPro"/>
</dbReference>
<evidence type="ECO:0000256" key="3">
    <source>
        <dbReference type="SAM" id="MobiDB-lite"/>
    </source>
</evidence>
<dbReference type="PROSITE" id="PS51388">
    <property type="entry name" value="GED"/>
    <property type="match status" value="1"/>
</dbReference>
<accession>A0AAV1IDK6</accession>
<dbReference type="Pfam" id="PF00350">
    <property type="entry name" value="Dynamin_N"/>
    <property type="match status" value="1"/>
</dbReference>
<dbReference type="Pfam" id="PF01031">
    <property type="entry name" value="Dynamin_M"/>
    <property type="match status" value="1"/>
</dbReference>
<dbReference type="InterPro" id="IPR001401">
    <property type="entry name" value="Dynamin_GTPase"/>
</dbReference>
<comment type="caution">
    <text evidence="6">The sequence shown here is derived from an EMBL/GenBank/DDBJ whole genome shotgun (WGS) entry which is preliminary data.</text>
</comment>
<sequence>MADGTGGLGDTLIPAINRIQDIFSQVRIDFTPDLPQVAVVGSQSSGKSSVLEALVGRDFLPRGPEICTRRPLLLQLVKSSAGGSKQQDGIDWSKKQSASEWGEFLHCPGKRFYDFDRIRQEILNETERTVGHNKGISEKPIRLKIHSPHVLTMTLVDLPGIAKVPVGDQPSDIEKRIRKMVLEYIRHPTCVVLAVSAANADLVNSDALELARVVDPEGRRTVGVLTKLDIMDKGTDASAMMRNQIVPLRLGYIGMVNRSQMDINMKRSIRDAGAAEAAFFETHPEYQEVKDQCGRGALAKSLNKVLVEHIRASLPSLRARLEEALDKSNTELRAYGDAPPGQTSAARGALLLQLLDSYAVRYSEMLDGRSEHLPVNELAGGARIRHIFLDIFMNGLQDLNPSSELTDEDVRTAIKNSGGVRGSLLIPDAPFELLVRKAIARLLTPSLQCKEFVHAELLRIAAQCAPADITRFPKLQARLVEAVEEFVNSGAQPAECMIRDLIECEHSYINTDHPDFIGGSRAIAQVMERRQAAAEEAEEQGSEGSGRDTSLSHRNSRQNDVTHHHSRSAPNLRPGARPAENGRRGKGLRASVQAHPLKASAVEPELFAPEELLEPKQDRLLEPSPRAESDPGMANGPSSSGQAGHKWFANWFGKDHESSHDISAESPLRQPPFTLRVPTSITEQEEIQVEVTRLLVECYFDIVRANLQDAVPKALMHFLVLKVQRGLQQHLIKTMYREDLFKDMMSEREDVAAKRARCMAAQGAFKEALGALEVLPQQLVTLTSRASQPLPPDLAWSEAAHNAKKAAVPPGVPGLPPVGAASPSASPARSLSSLSNASQPSYMNASIRT</sequence>
<dbReference type="GO" id="GO:0016020">
    <property type="term" value="C:membrane"/>
    <property type="evidence" value="ECO:0007669"/>
    <property type="project" value="TreeGrafter"/>
</dbReference>
<dbReference type="Pfam" id="PF02212">
    <property type="entry name" value="GED"/>
    <property type="match status" value="1"/>
</dbReference>
<dbReference type="SMART" id="SM00302">
    <property type="entry name" value="GED"/>
    <property type="match status" value="1"/>
</dbReference>
<dbReference type="GO" id="GO:0005737">
    <property type="term" value="C:cytoplasm"/>
    <property type="evidence" value="ECO:0007669"/>
    <property type="project" value="TreeGrafter"/>
</dbReference>
<dbReference type="PRINTS" id="PR00195">
    <property type="entry name" value="DYNAMIN"/>
</dbReference>
<gene>
    <name evidence="6" type="ORF">CVIRNUC_007491</name>
</gene>
<feature type="compositionally biased region" description="Low complexity" evidence="3">
    <location>
        <begin position="817"/>
        <end position="841"/>
    </location>
</feature>
<keyword evidence="1" id="KW-0547">Nucleotide-binding</keyword>
<keyword evidence="7" id="KW-1185">Reference proteome</keyword>
<dbReference type="Gene3D" id="3.40.50.300">
    <property type="entry name" value="P-loop containing nucleotide triphosphate hydrolases"/>
    <property type="match status" value="1"/>
</dbReference>
<protein>
    <submittedName>
        <fullName evidence="6">Uncharacterized protein</fullName>
    </submittedName>
</protein>
<keyword evidence="2" id="KW-0342">GTP-binding</keyword>
<dbReference type="InterPro" id="IPR003130">
    <property type="entry name" value="GED"/>
</dbReference>
<dbReference type="SMART" id="SM00053">
    <property type="entry name" value="DYNc"/>
    <property type="match status" value="1"/>
</dbReference>
<dbReference type="CDD" id="cd08771">
    <property type="entry name" value="DLP_1"/>
    <property type="match status" value="1"/>
</dbReference>
<dbReference type="GO" id="GO:0008017">
    <property type="term" value="F:microtubule binding"/>
    <property type="evidence" value="ECO:0007669"/>
    <property type="project" value="TreeGrafter"/>
</dbReference>
<feature type="domain" description="Dynamin-type G" evidence="5">
    <location>
        <begin position="31"/>
        <end position="315"/>
    </location>
</feature>
<dbReference type="PANTHER" id="PTHR11566:SF21">
    <property type="entry name" value="DYNAMIN RELATED PROTEIN 1, ISOFORM A"/>
    <property type="match status" value="1"/>
</dbReference>
<dbReference type="InterPro" id="IPR045063">
    <property type="entry name" value="Dynamin_N"/>
</dbReference>
<dbReference type="PROSITE" id="PS51718">
    <property type="entry name" value="G_DYNAMIN_2"/>
    <property type="match status" value="1"/>
</dbReference>
<dbReference type="Gene3D" id="1.20.120.1240">
    <property type="entry name" value="Dynamin, middle domain"/>
    <property type="match status" value="2"/>
</dbReference>
<evidence type="ECO:0000256" key="1">
    <source>
        <dbReference type="ARBA" id="ARBA00022741"/>
    </source>
</evidence>
<dbReference type="InterPro" id="IPR022812">
    <property type="entry name" value="Dynamin"/>
</dbReference>
<dbReference type="GO" id="GO:0005874">
    <property type="term" value="C:microtubule"/>
    <property type="evidence" value="ECO:0007669"/>
    <property type="project" value="TreeGrafter"/>
</dbReference>
<evidence type="ECO:0000313" key="6">
    <source>
        <dbReference type="EMBL" id="CAK0784287.1"/>
    </source>
</evidence>
<name>A0AAV1IDK6_9CHLO</name>
<dbReference type="InterPro" id="IPR020850">
    <property type="entry name" value="GED_dom"/>
</dbReference>
<dbReference type="AlphaFoldDB" id="A0AAV1IDK6"/>
<evidence type="ECO:0000256" key="2">
    <source>
        <dbReference type="ARBA" id="ARBA00023134"/>
    </source>
</evidence>
<dbReference type="FunFam" id="3.40.50.300:FF:001027">
    <property type="entry name" value="dynamin-related protein 3A"/>
    <property type="match status" value="1"/>
</dbReference>
<feature type="region of interest" description="Disordered" evidence="3">
    <location>
        <begin position="528"/>
        <end position="642"/>
    </location>
</feature>
<dbReference type="SUPFAM" id="SSF52540">
    <property type="entry name" value="P-loop containing nucleoside triphosphate hydrolases"/>
    <property type="match status" value="1"/>
</dbReference>
<dbReference type="GO" id="GO:0005525">
    <property type="term" value="F:GTP binding"/>
    <property type="evidence" value="ECO:0007669"/>
    <property type="project" value="InterPro"/>
</dbReference>
<dbReference type="InterPro" id="IPR030381">
    <property type="entry name" value="G_DYNAMIN_dom"/>
</dbReference>
<dbReference type="InterPro" id="IPR000375">
    <property type="entry name" value="Dynamin_stalk"/>
</dbReference>
<dbReference type="InterPro" id="IPR027417">
    <property type="entry name" value="P-loop_NTPase"/>
</dbReference>
<evidence type="ECO:0000259" key="4">
    <source>
        <dbReference type="PROSITE" id="PS51388"/>
    </source>
</evidence>
<feature type="domain" description="GED" evidence="4">
    <location>
        <begin position="689"/>
        <end position="780"/>
    </location>
</feature>
<organism evidence="6 7">
    <name type="scientific">Coccomyxa viridis</name>
    <dbReference type="NCBI Taxonomy" id="1274662"/>
    <lineage>
        <taxon>Eukaryota</taxon>
        <taxon>Viridiplantae</taxon>
        <taxon>Chlorophyta</taxon>
        <taxon>core chlorophytes</taxon>
        <taxon>Trebouxiophyceae</taxon>
        <taxon>Trebouxiophyceae incertae sedis</taxon>
        <taxon>Coccomyxaceae</taxon>
        <taxon>Coccomyxa</taxon>
    </lineage>
</organism>
<evidence type="ECO:0000259" key="5">
    <source>
        <dbReference type="PROSITE" id="PS51718"/>
    </source>
</evidence>
<feature type="compositionally biased region" description="Basic and acidic residues" evidence="3">
    <location>
        <begin position="613"/>
        <end position="629"/>
    </location>
</feature>
<reference evidence="6 7" key="1">
    <citation type="submission" date="2023-10" db="EMBL/GenBank/DDBJ databases">
        <authorList>
            <person name="Maclean D."/>
            <person name="Macfadyen A."/>
        </authorList>
    </citation>
    <scope>NUCLEOTIDE SEQUENCE [LARGE SCALE GENOMIC DNA]</scope>
</reference>
<dbReference type="PANTHER" id="PTHR11566">
    <property type="entry name" value="DYNAMIN"/>
    <property type="match status" value="1"/>
</dbReference>
<proteinExistence type="predicted"/>
<feature type="region of interest" description="Disordered" evidence="3">
    <location>
        <begin position="801"/>
        <end position="849"/>
    </location>
</feature>
<dbReference type="EMBL" id="CAUYUE010000010">
    <property type="protein sequence ID" value="CAK0784287.1"/>
    <property type="molecule type" value="Genomic_DNA"/>
</dbReference>
<dbReference type="Proteomes" id="UP001314263">
    <property type="component" value="Unassembled WGS sequence"/>
</dbReference>